<dbReference type="SUPFAM" id="SSF56112">
    <property type="entry name" value="Protein kinase-like (PK-like)"/>
    <property type="match status" value="1"/>
</dbReference>
<proteinExistence type="predicted"/>
<evidence type="ECO:0000256" key="10">
    <source>
        <dbReference type="ARBA" id="ARBA00022777"/>
    </source>
</evidence>
<evidence type="ECO:0000256" key="18">
    <source>
        <dbReference type="SAM" id="Phobius"/>
    </source>
</evidence>
<gene>
    <name evidence="20" type="ORF">Taro_009329</name>
</gene>
<dbReference type="Gene3D" id="3.80.10.10">
    <property type="entry name" value="Ribonuclease Inhibitor"/>
    <property type="match status" value="1"/>
</dbReference>
<dbReference type="CDD" id="cd14066">
    <property type="entry name" value="STKc_IRAK"/>
    <property type="match status" value="1"/>
</dbReference>
<dbReference type="EMBL" id="NMUH01000323">
    <property type="protein sequence ID" value="MQL76919.1"/>
    <property type="molecule type" value="Genomic_DNA"/>
</dbReference>
<keyword evidence="4" id="KW-0597">Phosphoprotein</keyword>
<keyword evidence="11 17" id="KW-0067">ATP-binding</keyword>
<evidence type="ECO:0000256" key="13">
    <source>
        <dbReference type="ARBA" id="ARBA00023136"/>
    </source>
</evidence>
<evidence type="ECO:0000313" key="20">
    <source>
        <dbReference type="EMBL" id="MQL76919.1"/>
    </source>
</evidence>
<evidence type="ECO:0000256" key="7">
    <source>
        <dbReference type="ARBA" id="ARBA00022692"/>
    </source>
</evidence>
<evidence type="ECO:0000256" key="9">
    <source>
        <dbReference type="ARBA" id="ARBA00022741"/>
    </source>
</evidence>
<dbReference type="SMART" id="SM00220">
    <property type="entry name" value="S_TKc"/>
    <property type="match status" value="1"/>
</dbReference>
<keyword evidence="6" id="KW-0808">Transferase</keyword>
<keyword evidence="21" id="KW-1185">Reference proteome</keyword>
<evidence type="ECO:0000256" key="12">
    <source>
        <dbReference type="ARBA" id="ARBA00022989"/>
    </source>
</evidence>
<name>A0A843U9L9_COLES</name>
<keyword evidence="8" id="KW-0677">Repeat</keyword>
<dbReference type="SUPFAM" id="SSF52058">
    <property type="entry name" value="L domain-like"/>
    <property type="match status" value="1"/>
</dbReference>
<dbReference type="EC" id="2.7.11.1" evidence="2"/>
<evidence type="ECO:0000256" key="2">
    <source>
        <dbReference type="ARBA" id="ARBA00012513"/>
    </source>
</evidence>
<evidence type="ECO:0000256" key="6">
    <source>
        <dbReference type="ARBA" id="ARBA00022679"/>
    </source>
</evidence>
<sequence>FPDDPYDRIWYNVTGKVLNGLHASALNTTQEVKRKTTDEFEVPTSVLSTATTTTDPSIPLNLSTVEINRPRSGDRIYVVMHFAEIELLMPNETRQMDIYEGEDRSGRLLYGNYSPPYLLADAQVVEEATMTSNLSIYSSASSTRPPIINARESYLVRPMHVLPTHHGDVEAMEDIKRYYKVTRNWMGDPCAPQEFRWDGVNCSYDASSPPHIVQLDLSNNSLTGVIPDFLAELPSLKLLILTGNQFTGTIPRRLCEKEQKAQTLSISIEGKPGRCAPQARMKTSILVAIIVASVLTFLLLLAASIIFWRIKGQRRSSACGGLPTMQQNYEFAWTTEEEDGLQHRSHLFTFTEIKEITNSFEKPIGKGGFGTVYLGFFNDGTQVAVKLLSRLSSQGPKEFRAEAVLLTRVHHKNLVCLLGYCHDEYNLALVYEYMDQGTLQDHLSGKIDSLNVLSWELRVKIALQAAQGLDYLHNGCRPPIIHRDVKSSNILLNHDFIAKLADFGLSRTFNDEKKTDTSTAVAGTAGYLDPEYYKTYRLNEKSDVYSFGIVLLEILTGQPVFSSWPERRHIAQCVQTRLESGGGINSIVDTRLCGDYNINSARKMLEIAMMCTSASSMQRPAMSDVMIQLKGCLQTEVVRDIIDDSGMSSVGSIQSPPLKEWQNSRNEEHMGYWDQVCKS</sequence>
<keyword evidence="13 18" id="KW-0472">Membrane</keyword>
<keyword evidence="14" id="KW-0675">Receptor</keyword>
<dbReference type="PANTHER" id="PTHR45631:SF202">
    <property type="entry name" value="SENESCENCE-INDUCED RECEPTOR-LIKE SERINE_THREONINE-PROTEIN KINASE"/>
    <property type="match status" value="1"/>
</dbReference>
<dbReference type="FunFam" id="3.30.200.20:FF:000394">
    <property type="entry name" value="Leucine-rich repeat receptor-like protein kinase"/>
    <property type="match status" value="1"/>
</dbReference>
<dbReference type="PANTHER" id="PTHR45631">
    <property type="entry name" value="OS07G0107800 PROTEIN-RELATED"/>
    <property type="match status" value="1"/>
</dbReference>
<organism evidence="20 21">
    <name type="scientific">Colocasia esculenta</name>
    <name type="common">Wild taro</name>
    <name type="synonym">Arum esculentum</name>
    <dbReference type="NCBI Taxonomy" id="4460"/>
    <lineage>
        <taxon>Eukaryota</taxon>
        <taxon>Viridiplantae</taxon>
        <taxon>Streptophyta</taxon>
        <taxon>Embryophyta</taxon>
        <taxon>Tracheophyta</taxon>
        <taxon>Spermatophyta</taxon>
        <taxon>Magnoliopsida</taxon>
        <taxon>Liliopsida</taxon>
        <taxon>Araceae</taxon>
        <taxon>Aroideae</taxon>
        <taxon>Colocasieae</taxon>
        <taxon>Colocasia</taxon>
    </lineage>
</organism>
<comment type="caution">
    <text evidence="20">The sequence shown here is derived from an EMBL/GenBank/DDBJ whole genome shotgun (WGS) entry which is preliminary data.</text>
</comment>
<dbReference type="GO" id="GO:0005524">
    <property type="term" value="F:ATP binding"/>
    <property type="evidence" value="ECO:0007669"/>
    <property type="project" value="UniProtKB-UniRule"/>
</dbReference>
<dbReference type="FunFam" id="1.10.510.10:FF:000146">
    <property type="entry name" value="LRR receptor-like serine/threonine-protein kinase IOS1"/>
    <property type="match status" value="1"/>
</dbReference>
<dbReference type="GO" id="GO:0005886">
    <property type="term" value="C:plasma membrane"/>
    <property type="evidence" value="ECO:0007669"/>
    <property type="project" value="UniProtKB-SubCell"/>
</dbReference>
<evidence type="ECO:0000256" key="8">
    <source>
        <dbReference type="ARBA" id="ARBA00022737"/>
    </source>
</evidence>
<evidence type="ECO:0000256" key="11">
    <source>
        <dbReference type="ARBA" id="ARBA00022840"/>
    </source>
</evidence>
<dbReference type="PROSITE" id="PS00107">
    <property type="entry name" value="PROTEIN_KINASE_ATP"/>
    <property type="match status" value="1"/>
</dbReference>
<dbReference type="GO" id="GO:0004674">
    <property type="term" value="F:protein serine/threonine kinase activity"/>
    <property type="evidence" value="ECO:0007669"/>
    <property type="project" value="UniProtKB-KW"/>
</dbReference>
<reference evidence="20" key="1">
    <citation type="submission" date="2017-07" db="EMBL/GenBank/DDBJ databases">
        <title>Taro Niue Genome Assembly and Annotation.</title>
        <authorList>
            <person name="Atibalentja N."/>
            <person name="Keating K."/>
            <person name="Fields C.J."/>
        </authorList>
    </citation>
    <scope>NUCLEOTIDE SEQUENCE</scope>
    <source>
        <strain evidence="20">Niue_2</strain>
        <tissue evidence="20">Leaf</tissue>
    </source>
</reference>
<keyword evidence="9 17" id="KW-0547">Nucleotide-binding</keyword>
<keyword evidence="7 18" id="KW-0812">Transmembrane</keyword>
<dbReference type="AlphaFoldDB" id="A0A843U9L9"/>
<dbReference type="Pfam" id="PF07714">
    <property type="entry name" value="PK_Tyr_Ser-Thr"/>
    <property type="match status" value="1"/>
</dbReference>
<dbReference type="InterPro" id="IPR008271">
    <property type="entry name" value="Ser/Thr_kinase_AS"/>
</dbReference>
<protein>
    <recommendedName>
        <fullName evidence="2">non-specific serine/threonine protein kinase</fullName>
        <ecNumber evidence="2">2.7.11.1</ecNumber>
    </recommendedName>
</protein>
<comment type="subcellular location">
    <subcellularLocation>
        <location evidence="1">Cell membrane</location>
        <topology evidence="1">Single-pass membrane protein</topology>
    </subcellularLocation>
</comment>
<feature type="transmembrane region" description="Helical" evidence="18">
    <location>
        <begin position="285"/>
        <end position="308"/>
    </location>
</feature>
<dbReference type="OrthoDB" id="2017114at2759"/>
<evidence type="ECO:0000256" key="5">
    <source>
        <dbReference type="ARBA" id="ARBA00022614"/>
    </source>
</evidence>
<dbReference type="InterPro" id="IPR024788">
    <property type="entry name" value="Malectin-like_Carb-bd_dom"/>
</dbReference>
<evidence type="ECO:0000259" key="19">
    <source>
        <dbReference type="PROSITE" id="PS50011"/>
    </source>
</evidence>
<dbReference type="Pfam" id="PF00560">
    <property type="entry name" value="LRR_1"/>
    <property type="match status" value="1"/>
</dbReference>
<dbReference type="Pfam" id="PF12819">
    <property type="entry name" value="Malectin_like"/>
    <property type="match status" value="1"/>
</dbReference>
<keyword evidence="5" id="KW-0433">Leucine-rich repeat</keyword>
<evidence type="ECO:0000256" key="14">
    <source>
        <dbReference type="ARBA" id="ARBA00023170"/>
    </source>
</evidence>
<dbReference type="PROSITE" id="PS00108">
    <property type="entry name" value="PROTEIN_KINASE_ST"/>
    <property type="match status" value="1"/>
</dbReference>
<evidence type="ECO:0000256" key="17">
    <source>
        <dbReference type="PROSITE-ProRule" id="PRU10141"/>
    </source>
</evidence>
<evidence type="ECO:0000256" key="15">
    <source>
        <dbReference type="ARBA" id="ARBA00047899"/>
    </source>
</evidence>
<evidence type="ECO:0000256" key="4">
    <source>
        <dbReference type="ARBA" id="ARBA00022553"/>
    </source>
</evidence>
<dbReference type="InterPro" id="IPR032675">
    <property type="entry name" value="LRR_dom_sf"/>
</dbReference>
<keyword evidence="12 18" id="KW-1133">Transmembrane helix</keyword>
<dbReference type="InterPro" id="IPR001611">
    <property type="entry name" value="Leu-rich_rpt"/>
</dbReference>
<dbReference type="InterPro" id="IPR011009">
    <property type="entry name" value="Kinase-like_dom_sf"/>
</dbReference>
<dbReference type="InterPro" id="IPR001245">
    <property type="entry name" value="Ser-Thr/Tyr_kinase_cat_dom"/>
</dbReference>
<dbReference type="Gene3D" id="1.10.510.10">
    <property type="entry name" value="Transferase(Phosphotransferase) domain 1"/>
    <property type="match status" value="1"/>
</dbReference>
<dbReference type="InterPro" id="IPR017441">
    <property type="entry name" value="Protein_kinase_ATP_BS"/>
</dbReference>
<dbReference type="Gene3D" id="3.30.200.20">
    <property type="entry name" value="Phosphorylase Kinase, domain 1"/>
    <property type="match status" value="1"/>
</dbReference>
<evidence type="ECO:0000256" key="16">
    <source>
        <dbReference type="ARBA" id="ARBA00048679"/>
    </source>
</evidence>
<feature type="non-terminal residue" evidence="20">
    <location>
        <position position="1"/>
    </location>
</feature>
<dbReference type="InterPro" id="IPR000719">
    <property type="entry name" value="Prot_kinase_dom"/>
</dbReference>
<keyword evidence="10" id="KW-0418">Kinase</keyword>
<keyword evidence="3" id="KW-0723">Serine/threonine-protein kinase</keyword>
<evidence type="ECO:0000256" key="3">
    <source>
        <dbReference type="ARBA" id="ARBA00022527"/>
    </source>
</evidence>
<evidence type="ECO:0000313" key="21">
    <source>
        <dbReference type="Proteomes" id="UP000652761"/>
    </source>
</evidence>
<evidence type="ECO:0000256" key="1">
    <source>
        <dbReference type="ARBA" id="ARBA00004162"/>
    </source>
</evidence>
<feature type="binding site" evidence="17">
    <location>
        <position position="386"/>
    </location>
    <ligand>
        <name>ATP</name>
        <dbReference type="ChEBI" id="CHEBI:30616"/>
    </ligand>
</feature>
<comment type="catalytic activity">
    <reaction evidence="16">
        <text>L-seryl-[protein] + ATP = O-phospho-L-seryl-[protein] + ADP + H(+)</text>
        <dbReference type="Rhea" id="RHEA:17989"/>
        <dbReference type="Rhea" id="RHEA-COMP:9863"/>
        <dbReference type="Rhea" id="RHEA-COMP:11604"/>
        <dbReference type="ChEBI" id="CHEBI:15378"/>
        <dbReference type="ChEBI" id="CHEBI:29999"/>
        <dbReference type="ChEBI" id="CHEBI:30616"/>
        <dbReference type="ChEBI" id="CHEBI:83421"/>
        <dbReference type="ChEBI" id="CHEBI:456216"/>
        <dbReference type="EC" id="2.7.11.1"/>
    </reaction>
</comment>
<comment type="catalytic activity">
    <reaction evidence="15">
        <text>L-threonyl-[protein] + ATP = O-phospho-L-threonyl-[protein] + ADP + H(+)</text>
        <dbReference type="Rhea" id="RHEA:46608"/>
        <dbReference type="Rhea" id="RHEA-COMP:11060"/>
        <dbReference type="Rhea" id="RHEA-COMP:11605"/>
        <dbReference type="ChEBI" id="CHEBI:15378"/>
        <dbReference type="ChEBI" id="CHEBI:30013"/>
        <dbReference type="ChEBI" id="CHEBI:30616"/>
        <dbReference type="ChEBI" id="CHEBI:61977"/>
        <dbReference type="ChEBI" id="CHEBI:456216"/>
        <dbReference type="EC" id="2.7.11.1"/>
    </reaction>
</comment>
<dbReference type="Proteomes" id="UP000652761">
    <property type="component" value="Unassembled WGS sequence"/>
</dbReference>
<feature type="domain" description="Protein kinase" evidence="19">
    <location>
        <begin position="358"/>
        <end position="638"/>
    </location>
</feature>
<accession>A0A843U9L9</accession>
<dbReference type="PROSITE" id="PS50011">
    <property type="entry name" value="PROTEIN_KINASE_DOM"/>
    <property type="match status" value="1"/>
</dbReference>